<feature type="transmembrane region" description="Helical" evidence="1">
    <location>
        <begin position="42"/>
        <end position="58"/>
    </location>
</feature>
<evidence type="ECO:0000256" key="1">
    <source>
        <dbReference type="SAM" id="Phobius"/>
    </source>
</evidence>
<evidence type="ECO:0000313" key="2">
    <source>
        <dbReference type="EMBL" id="CAG6748906.1"/>
    </source>
</evidence>
<dbReference type="EMBL" id="HBUF01521110">
    <property type="protein sequence ID" value="CAG6748906.1"/>
    <property type="molecule type" value="Transcribed_RNA"/>
</dbReference>
<feature type="transmembrane region" description="Helical" evidence="1">
    <location>
        <begin position="15"/>
        <end position="35"/>
    </location>
</feature>
<keyword evidence="1" id="KW-1133">Transmembrane helix</keyword>
<reference evidence="2" key="1">
    <citation type="submission" date="2021-05" db="EMBL/GenBank/DDBJ databases">
        <authorList>
            <person name="Alioto T."/>
            <person name="Alioto T."/>
            <person name="Gomez Garrido J."/>
        </authorList>
    </citation>
    <scope>NUCLEOTIDE SEQUENCE</scope>
</reference>
<organism evidence="2">
    <name type="scientific">Cacopsylla melanoneura</name>
    <dbReference type="NCBI Taxonomy" id="428564"/>
    <lineage>
        <taxon>Eukaryota</taxon>
        <taxon>Metazoa</taxon>
        <taxon>Ecdysozoa</taxon>
        <taxon>Arthropoda</taxon>
        <taxon>Hexapoda</taxon>
        <taxon>Insecta</taxon>
        <taxon>Pterygota</taxon>
        <taxon>Neoptera</taxon>
        <taxon>Paraneoptera</taxon>
        <taxon>Hemiptera</taxon>
        <taxon>Sternorrhyncha</taxon>
        <taxon>Psylloidea</taxon>
        <taxon>Psyllidae</taxon>
        <taxon>Psyllinae</taxon>
        <taxon>Cacopsylla</taxon>
    </lineage>
</organism>
<protein>
    <submittedName>
        <fullName evidence="2">Uncharacterized protein</fullName>
    </submittedName>
</protein>
<keyword evidence="1" id="KW-0812">Transmembrane</keyword>
<sequence length="99" mass="11163">MCLLMASDWKLSRSVIGRFRVLFFPGVVNLLVEVLEEPSQHILLLFLSTTLVTLLSLIPKAVAVLFFIWLNGMSGSSFSCILFFSFSKKSRTRTVNSMD</sequence>
<feature type="transmembrane region" description="Helical" evidence="1">
    <location>
        <begin position="64"/>
        <end position="84"/>
    </location>
</feature>
<name>A0A8D8ZLS3_9HEMI</name>
<keyword evidence="1" id="KW-0472">Membrane</keyword>
<proteinExistence type="predicted"/>
<accession>A0A8D8ZLS3</accession>
<dbReference type="AlphaFoldDB" id="A0A8D8ZLS3"/>